<organism evidence="2 5">
    <name type="scientific">Adineta ricciae</name>
    <name type="common">Rotifer</name>
    <dbReference type="NCBI Taxonomy" id="249248"/>
    <lineage>
        <taxon>Eukaryota</taxon>
        <taxon>Metazoa</taxon>
        <taxon>Spiralia</taxon>
        <taxon>Gnathifera</taxon>
        <taxon>Rotifera</taxon>
        <taxon>Eurotatoria</taxon>
        <taxon>Bdelloidea</taxon>
        <taxon>Adinetida</taxon>
        <taxon>Adinetidae</taxon>
        <taxon>Adineta</taxon>
    </lineage>
</organism>
<feature type="transmembrane region" description="Helical" evidence="1">
    <location>
        <begin position="269"/>
        <end position="288"/>
    </location>
</feature>
<name>A0A814VW71_ADIRI</name>
<dbReference type="EMBL" id="CAJNOJ010000144">
    <property type="protein sequence ID" value="CAF1193422.1"/>
    <property type="molecule type" value="Genomic_DNA"/>
</dbReference>
<dbReference type="OrthoDB" id="10534927at2759"/>
<protein>
    <submittedName>
        <fullName evidence="2">Uncharacterized protein</fullName>
    </submittedName>
</protein>
<reference evidence="2" key="1">
    <citation type="submission" date="2021-02" db="EMBL/GenBank/DDBJ databases">
        <authorList>
            <person name="Nowell W R."/>
        </authorList>
    </citation>
    <scope>NUCLEOTIDE SEQUENCE</scope>
</reference>
<dbReference type="Proteomes" id="UP000663852">
    <property type="component" value="Unassembled WGS sequence"/>
</dbReference>
<evidence type="ECO:0000313" key="2">
    <source>
        <dbReference type="EMBL" id="CAF1193422.1"/>
    </source>
</evidence>
<keyword evidence="1" id="KW-1133">Transmembrane helix</keyword>
<evidence type="ECO:0000256" key="1">
    <source>
        <dbReference type="SAM" id="Phobius"/>
    </source>
</evidence>
<evidence type="ECO:0000313" key="5">
    <source>
        <dbReference type="Proteomes" id="UP000663852"/>
    </source>
</evidence>
<gene>
    <name evidence="2" type="ORF">EDS130_LOCUS24945</name>
    <name evidence="3" type="ORF">XAT740_LOCUS57076</name>
</gene>
<evidence type="ECO:0000313" key="4">
    <source>
        <dbReference type="Proteomes" id="UP000663828"/>
    </source>
</evidence>
<dbReference type="AlphaFoldDB" id="A0A814VW71"/>
<keyword evidence="1" id="KW-0472">Membrane</keyword>
<keyword evidence="1" id="KW-0812">Transmembrane</keyword>
<evidence type="ECO:0000313" key="3">
    <source>
        <dbReference type="EMBL" id="CAF1662112.1"/>
    </source>
</evidence>
<accession>A0A814VW71</accession>
<comment type="caution">
    <text evidence="2">The sequence shown here is derived from an EMBL/GenBank/DDBJ whole genome shotgun (WGS) entry which is preliminary data.</text>
</comment>
<sequence length="303" mass="34472">MKNSSHSMSLSINFAQVTLSPIVGYEQSILFQALATFCRLSKSNVEQSISSFYSNTLVTPKVLSENAFQSQTQALIDQFRSRTPNTFNSQLRIVNQMTNGNKIFSALQMNTYYYYNITENDVEIWLTSIPYFQIDGLPCACDVTTCQIISSGIYDAFDKATAEDIGEQCLYIPRISAGCFPVDSILVSTLECFYNETCLNRLITFFRTNETFRVLNSTLNTPNTTVQTMIDNLMIEDWISKVSYEKYYSKCSPSLCTFFVISRRTFLDVLIKLISLLATLLLALRLIFSFLIRLIRRSPNATP</sequence>
<proteinExistence type="predicted"/>
<dbReference type="EMBL" id="CAJNOR010011545">
    <property type="protein sequence ID" value="CAF1662112.1"/>
    <property type="molecule type" value="Genomic_DNA"/>
</dbReference>
<dbReference type="Proteomes" id="UP000663828">
    <property type="component" value="Unassembled WGS sequence"/>
</dbReference>
<keyword evidence="4" id="KW-1185">Reference proteome</keyword>